<sequence length="146" mass="17062">MTFDAVKVDNTSVSIKGTSNKTDLITIYIPYVIVQNQYFYIFFCTFDVNTRGKKLPFISGYYLHLKISTGEIFSARNKHAEFWFQSQNQYFKTSITIKSVSIQLTRKNKPYMKWKIIKKQSSQSITNQPVFTTYPHQIPIISDVFS</sequence>
<reference evidence="1 2" key="1">
    <citation type="journal article" date="2014" name="Genome Biol. Evol.">
        <title>The genome of the myxosporean Thelohanellus kitauei shows adaptations to nutrient acquisition within its fish host.</title>
        <authorList>
            <person name="Yang Y."/>
            <person name="Xiong J."/>
            <person name="Zhou Z."/>
            <person name="Huo F."/>
            <person name="Miao W."/>
            <person name="Ran C."/>
            <person name="Liu Y."/>
            <person name="Zhang J."/>
            <person name="Feng J."/>
            <person name="Wang M."/>
            <person name="Wang M."/>
            <person name="Wang L."/>
            <person name="Yao B."/>
        </authorList>
    </citation>
    <scope>NUCLEOTIDE SEQUENCE [LARGE SCALE GENOMIC DNA]</scope>
    <source>
        <strain evidence="1">Wuqing</strain>
    </source>
</reference>
<comment type="caution">
    <text evidence="1">The sequence shown here is derived from an EMBL/GenBank/DDBJ whole genome shotgun (WGS) entry which is preliminary data.</text>
</comment>
<organism evidence="1 2">
    <name type="scientific">Thelohanellus kitauei</name>
    <name type="common">Myxosporean</name>
    <dbReference type="NCBI Taxonomy" id="669202"/>
    <lineage>
        <taxon>Eukaryota</taxon>
        <taxon>Metazoa</taxon>
        <taxon>Cnidaria</taxon>
        <taxon>Myxozoa</taxon>
        <taxon>Myxosporea</taxon>
        <taxon>Bivalvulida</taxon>
        <taxon>Platysporina</taxon>
        <taxon>Myxobolidae</taxon>
        <taxon>Thelohanellus</taxon>
    </lineage>
</organism>
<dbReference type="AlphaFoldDB" id="A0A0C2MI04"/>
<keyword evidence="2" id="KW-1185">Reference proteome</keyword>
<gene>
    <name evidence="1" type="ORF">RF11_03768</name>
</gene>
<dbReference type="EMBL" id="JWZT01003471">
    <property type="protein sequence ID" value="KII66721.1"/>
    <property type="molecule type" value="Genomic_DNA"/>
</dbReference>
<dbReference type="Proteomes" id="UP000031668">
    <property type="component" value="Unassembled WGS sequence"/>
</dbReference>
<name>A0A0C2MI04_THEKT</name>
<protein>
    <submittedName>
        <fullName evidence="1">Uncharacterized protein</fullName>
    </submittedName>
</protein>
<evidence type="ECO:0000313" key="2">
    <source>
        <dbReference type="Proteomes" id="UP000031668"/>
    </source>
</evidence>
<accession>A0A0C2MI04</accession>
<evidence type="ECO:0000313" key="1">
    <source>
        <dbReference type="EMBL" id="KII66721.1"/>
    </source>
</evidence>
<proteinExistence type="predicted"/>